<dbReference type="Proteomes" id="UP001159405">
    <property type="component" value="Unassembled WGS sequence"/>
</dbReference>
<keyword evidence="2" id="KW-1185">Reference proteome</keyword>
<comment type="caution">
    <text evidence="1">The sequence shown here is derived from an EMBL/GenBank/DDBJ whole genome shotgun (WGS) entry which is preliminary data.</text>
</comment>
<dbReference type="EMBL" id="CALNXK010000050">
    <property type="protein sequence ID" value="CAH3132120.1"/>
    <property type="molecule type" value="Genomic_DNA"/>
</dbReference>
<gene>
    <name evidence="1" type="ORF">PLOB_00036426</name>
</gene>
<protein>
    <recommendedName>
        <fullName evidence="3">Transposase</fullName>
    </recommendedName>
</protein>
<proteinExistence type="predicted"/>
<evidence type="ECO:0000313" key="2">
    <source>
        <dbReference type="Proteomes" id="UP001159405"/>
    </source>
</evidence>
<reference evidence="1 2" key="1">
    <citation type="submission" date="2022-05" db="EMBL/GenBank/DDBJ databases">
        <authorList>
            <consortium name="Genoscope - CEA"/>
            <person name="William W."/>
        </authorList>
    </citation>
    <scope>NUCLEOTIDE SEQUENCE [LARGE SCALE GENOMIC DNA]</scope>
</reference>
<sequence length="179" mass="21117">KAQHLGQRPRFLPSAYAANMADEKFLESLLIRRPHVFQQKIRKSTFLSTAVQKNRKRRRYRLLIVLSVLACTSIERRFWTLTRSGQWFEIVQTAVTETEWYDNFRVSRSTFDYIVREIQDEIVRKDTPMPKAVSPRKRTAITLYYMSSTAEYRTIANLFGVSTYFVCLCIRDVCKAITK</sequence>
<evidence type="ECO:0008006" key="3">
    <source>
        <dbReference type="Google" id="ProtNLM"/>
    </source>
</evidence>
<name>A0ABN8P3F1_9CNID</name>
<organism evidence="1 2">
    <name type="scientific">Porites lobata</name>
    <dbReference type="NCBI Taxonomy" id="104759"/>
    <lineage>
        <taxon>Eukaryota</taxon>
        <taxon>Metazoa</taxon>
        <taxon>Cnidaria</taxon>
        <taxon>Anthozoa</taxon>
        <taxon>Hexacorallia</taxon>
        <taxon>Scleractinia</taxon>
        <taxon>Fungiina</taxon>
        <taxon>Poritidae</taxon>
        <taxon>Porites</taxon>
    </lineage>
</organism>
<accession>A0ABN8P3F1</accession>
<evidence type="ECO:0000313" key="1">
    <source>
        <dbReference type="EMBL" id="CAH3132120.1"/>
    </source>
</evidence>
<feature type="non-terminal residue" evidence="1">
    <location>
        <position position="1"/>
    </location>
</feature>
<feature type="non-terminal residue" evidence="1">
    <location>
        <position position="179"/>
    </location>
</feature>